<sequence length="244" mass="27643">MLMSHMESKDQRWPNVRLGELGDISAAFSNGFSDMMMNNLWVYDFNILEESQTHHISGIPVQELSDYTVYDPALSVSRLFVDAQQNRENDDPNLIKTTEMVESKATKKSLKGPRGKRCKRTVFKGPWNFTSTPSMNLYGSVDNQGSVMSKRSLGENNHSEPTFKRQKIENLENNDLISESISVNSVGRWLEDVGFGRYADVFEMHEVDEEALPLLTLDDLQEMGVLAVGPRRKLYAAICQLKGN</sequence>
<dbReference type="Pfam" id="PF00536">
    <property type="entry name" value="SAM_1"/>
    <property type="match status" value="1"/>
</dbReference>
<dbReference type="PANTHER" id="PTHR10627">
    <property type="entry name" value="SCP160"/>
    <property type="match status" value="1"/>
</dbReference>
<dbReference type="EMBL" id="SZYD01000011">
    <property type="protein sequence ID" value="KAD4888868.1"/>
    <property type="molecule type" value="Genomic_DNA"/>
</dbReference>
<accession>A0A5N6NL91</accession>
<keyword evidence="4" id="KW-1185">Reference proteome</keyword>
<dbReference type="PROSITE" id="PS50105">
    <property type="entry name" value="SAM_DOMAIN"/>
    <property type="match status" value="1"/>
</dbReference>
<evidence type="ECO:0000313" key="3">
    <source>
        <dbReference type="EMBL" id="KAD4888868.1"/>
    </source>
</evidence>
<comment type="caution">
    <text evidence="3">The sequence shown here is derived from an EMBL/GenBank/DDBJ whole genome shotgun (WGS) entry which is preliminary data.</text>
</comment>
<evidence type="ECO:0000259" key="2">
    <source>
        <dbReference type="PROSITE" id="PS50105"/>
    </source>
</evidence>
<dbReference type="SUPFAM" id="SSF47769">
    <property type="entry name" value="SAM/Pointed domain"/>
    <property type="match status" value="1"/>
</dbReference>
<proteinExistence type="predicted"/>
<evidence type="ECO:0000256" key="1">
    <source>
        <dbReference type="ARBA" id="ARBA00022737"/>
    </source>
</evidence>
<organism evidence="3 4">
    <name type="scientific">Mikania micrantha</name>
    <name type="common">bitter vine</name>
    <dbReference type="NCBI Taxonomy" id="192012"/>
    <lineage>
        <taxon>Eukaryota</taxon>
        <taxon>Viridiplantae</taxon>
        <taxon>Streptophyta</taxon>
        <taxon>Embryophyta</taxon>
        <taxon>Tracheophyta</taxon>
        <taxon>Spermatophyta</taxon>
        <taxon>Magnoliopsida</taxon>
        <taxon>eudicotyledons</taxon>
        <taxon>Gunneridae</taxon>
        <taxon>Pentapetalae</taxon>
        <taxon>asterids</taxon>
        <taxon>campanulids</taxon>
        <taxon>Asterales</taxon>
        <taxon>Asteraceae</taxon>
        <taxon>Asteroideae</taxon>
        <taxon>Heliantheae alliance</taxon>
        <taxon>Eupatorieae</taxon>
        <taxon>Mikania</taxon>
    </lineage>
</organism>
<dbReference type="SMART" id="SM00454">
    <property type="entry name" value="SAM"/>
    <property type="match status" value="1"/>
</dbReference>
<gene>
    <name evidence="3" type="ORF">E3N88_20941</name>
</gene>
<dbReference type="InterPro" id="IPR013761">
    <property type="entry name" value="SAM/pointed_sf"/>
</dbReference>
<keyword evidence="1" id="KW-0677">Repeat</keyword>
<dbReference type="PANTHER" id="PTHR10627:SF65">
    <property type="entry name" value="SAM DOMAIN-CONTAINING PROTEIN"/>
    <property type="match status" value="1"/>
</dbReference>
<dbReference type="Gene3D" id="1.10.150.50">
    <property type="entry name" value="Transcription Factor, Ets-1"/>
    <property type="match status" value="1"/>
</dbReference>
<feature type="domain" description="SAM" evidence="2">
    <location>
        <begin position="181"/>
        <end position="244"/>
    </location>
</feature>
<dbReference type="InterPro" id="IPR001660">
    <property type="entry name" value="SAM"/>
</dbReference>
<dbReference type="CDD" id="cd09487">
    <property type="entry name" value="SAM_superfamily"/>
    <property type="match status" value="1"/>
</dbReference>
<dbReference type="AlphaFoldDB" id="A0A5N6NL91"/>
<reference evidence="3 4" key="1">
    <citation type="submission" date="2019-05" db="EMBL/GenBank/DDBJ databases">
        <title>Mikania micrantha, genome provides insights into the molecular mechanism of rapid growth.</title>
        <authorList>
            <person name="Liu B."/>
        </authorList>
    </citation>
    <scope>NUCLEOTIDE SEQUENCE [LARGE SCALE GENOMIC DNA]</scope>
    <source>
        <strain evidence="3">NLD-2019</strain>
        <tissue evidence="3">Leaf</tissue>
    </source>
</reference>
<dbReference type="OrthoDB" id="539213at2759"/>
<protein>
    <recommendedName>
        <fullName evidence="2">SAM domain-containing protein</fullName>
    </recommendedName>
</protein>
<name>A0A5N6NL91_9ASTR</name>
<dbReference type="Proteomes" id="UP000326396">
    <property type="component" value="Linkage Group LG19"/>
</dbReference>
<evidence type="ECO:0000313" key="4">
    <source>
        <dbReference type="Proteomes" id="UP000326396"/>
    </source>
</evidence>